<dbReference type="Gene3D" id="3.20.20.80">
    <property type="entry name" value="Glycosidases"/>
    <property type="match status" value="2"/>
</dbReference>
<dbReference type="InterPro" id="IPR050732">
    <property type="entry name" value="Beta-glucan_modifiers"/>
</dbReference>
<dbReference type="InterPro" id="IPR017853">
    <property type="entry name" value="GH"/>
</dbReference>
<evidence type="ECO:0000256" key="6">
    <source>
        <dbReference type="ARBA" id="ARBA00022737"/>
    </source>
</evidence>
<dbReference type="PANTHER" id="PTHR16631:SF24">
    <property type="entry name" value="FAMILY 17 GLUCOSIDASE SCW11-RELATED"/>
    <property type="match status" value="1"/>
</dbReference>
<dbReference type="InterPro" id="IPR027417">
    <property type="entry name" value="P-loop_NTPase"/>
</dbReference>
<dbReference type="InterPro" id="IPR056884">
    <property type="entry name" value="NPHP3-like_N"/>
</dbReference>
<dbReference type="PANTHER" id="PTHR16631">
    <property type="entry name" value="GLUCAN 1,3-BETA-GLUCOSIDASE"/>
    <property type="match status" value="1"/>
</dbReference>
<comment type="similarity">
    <text evidence="2">Belongs to the glycosyl hydrolase 17 family.</text>
</comment>
<dbReference type="GO" id="GO:0009986">
    <property type="term" value="C:cell surface"/>
    <property type="evidence" value="ECO:0007669"/>
    <property type="project" value="TreeGrafter"/>
</dbReference>
<dbReference type="EMBL" id="JANIEX010000091">
    <property type="protein sequence ID" value="KAJ3573772.1"/>
    <property type="molecule type" value="Genomic_DNA"/>
</dbReference>
<dbReference type="SUPFAM" id="SSF51445">
    <property type="entry name" value="(Trans)glycosidases"/>
    <property type="match status" value="1"/>
</dbReference>
<comment type="caution">
    <text evidence="12">The sequence shown here is derived from an EMBL/GenBank/DDBJ whole genome shotgun (WGS) entry which is preliminary data.</text>
</comment>
<evidence type="ECO:0000256" key="7">
    <source>
        <dbReference type="ARBA" id="ARBA00022801"/>
    </source>
</evidence>
<evidence type="ECO:0000256" key="4">
    <source>
        <dbReference type="ARBA" id="ARBA00022525"/>
    </source>
</evidence>
<evidence type="ECO:0000256" key="3">
    <source>
        <dbReference type="ARBA" id="ARBA00022512"/>
    </source>
</evidence>
<dbReference type="Proteomes" id="UP001213000">
    <property type="component" value="Unassembled WGS sequence"/>
</dbReference>
<evidence type="ECO:0000313" key="13">
    <source>
        <dbReference type="Proteomes" id="UP001213000"/>
    </source>
</evidence>
<dbReference type="Pfam" id="PF24883">
    <property type="entry name" value="NPHP3_N"/>
    <property type="match status" value="1"/>
</dbReference>
<feature type="signal peptide" evidence="10">
    <location>
        <begin position="1"/>
        <end position="19"/>
    </location>
</feature>
<evidence type="ECO:0000256" key="1">
    <source>
        <dbReference type="ARBA" id="ARBA00004191"/>
    </source>
</evidence>
<evidence type="ECO:0000313" key="12">
    <source>
        <dbReference type="EMBL" id="KAJ3573772.1"/>
    </source>
</evidence>
<proteinExistence type="inferred from homology"/>
<accession>A0AAD5W162</accession>
<sequence>MKVTGAFVTLLASLSGALAATHFAGITASNSIGNSGSYTCRTQAQWNTLASDAKNSGFKSIRIEGFDCNALTMASSAAAAQGLTVMAGIYFDGTVAANNGAINDQVNQFISAVKQFGAGRYVGLTVGNESTDSPSNVMNKVSSVRSTLRAAGVNTPVTSVHNWVTVRDNSVYCQGDFVGANAHAFYDPNTPSGQTGNFVIHTVVPALRNVCGSKPLYITESGWASRGNSNGAAVASLADERSALLNLNCACRDDTSVSVYAFEYDDQLWKGNANEQSFELFGLQAVLLFISDRGPYGLSGGLSSTIACYQTMGLDSFIDSLENFGTLFKRHTKHDNRRADQDHRLPSTSVRTKQANQKSQADTSAKESYPQGFFAHASNVVVNNPIMIETFTNNVHRLMWAQVLHHLAPHTNPDAAVDSSARWPPPSCHPGTRITIGNTLMSWVENSGTHDCSMIWLYGSAGCGKSAVAQTFAEKCVSLKRLGAAYFFSRPNKRNDPKTVIPTIAYQLALHCPDYKAVITSRLADDPQLLSKAIPVQFRELIITPFSQLQAHGCQSIRRPFLIVLDGLDECQGEAAQCEFIRLIYELVRVKKNFPLVWLISSRSEAHLQHMFLRITDCGRQQLVIDEECRNDVDRFLRDGLFDLQLKYNIGPSWPSSEQFDAVTEGISGHFVFAATALGFIGDDEYANPPERLDKLVTFFSHARGTHTPNPQALAKLDTLYACILSDVPENVFPTTWRILAHFIYMHEINEYRGVFLYQSAQSLCNFVDIDQATFYGAMRKLYSVVDVPGPEKAGTMPLRFYHASFQDFLVDPSRSGRFAIEEKQAVIDITKSLLFWHEVDAGHFHTTDGPWDERMHDHAPLPGLKWTLGMNPQRLSEEIAAVAGYSSWDGCIKSGFSREILSCVLRIDWRYLELNFDWVTFVDRHYAKDFPSSFCRTNPTSNFDMRLLEYLGMMTNRDTVQPASFPLAWEVPRGRRFREYLLIDYGQKSVVVWFTQHGEENFRIDKLNCDQPPRESQISEYQEWLQDIGWYSEDDAEGFVSLKEHDANS</sequence>
<dbReference type="AlphaFoldDB" id="A0AAD5W162"/>
<feature type="chain" id="PRO_5042164713" description="Nephrocystin 3-like N-terminal domain-containing protein" evidence="10">
    <location>
        <begin position="20"/>
        <end position="1050"/>
    </location>
</feature>
<evidence type="ECO:0000256" key="8">
    <source>
        <dbReference type="ARBA" id="ARBA00023295"/>
    </source>
</evidence>
<dbReference type="GO" id="GO:0071555">
    <property type="term" value="P:cell wall organization"/>
    <property type="evidence" value="ECO:0007669"/>
    <property type="project" value="TreeGrafter"/>
</dbReference>
<dbReference type="GO" id="GO:0009277">
    <property type="term" value="C:fungal-type cell wall"/>
    <property type="evidence" value="ECO:0007669"/>
    <property type="project" value="TreeGrafter"/>
</dbReference>
<reference evidence="12" key="1">
    <citation type="submission" date="2022-07" db="EMBL/GenBank/DDBJ databases">
        <title>Genome Sequence of Leucocoprinus birnbaumii.</title>
        <authorList>
            <person name="Buettner E."/>
        </authorList>
    </citation>
    <scope>NUCLEOTIDE SEQUENCE</scope>
    <source>
        <strain evidence="12">VT141</strain>
    </source>
</reference>
<evidence type="ECO:0000256" key="5">
    <source>
        <dbReference type="ARBA" id="ARBA00022729"/>
    </source>
</evidence>
<comment type="subcellular location">
    <subcellularLocation>
        <location evidence="1">Secreted</location>
        <location evidence="1">Cell wall</location>
    </subcellularLocation>
</comment>
<protein>
    <recommendedName>
        <fullName evidence="11">Nephrocystin 3-like N-terminal domain-containing protein</fullName>
    </recommendedName>
</protein>
<gene>
    <name evidence="12" type="ORF">NP233_g2218</name>
</gene>
<keyword evidence="4" id="KW-0964">Secreted</keyword>
<keyword evidence="3" id="KW-0134">Cell wall</keyword>
<evidence type="ECO:0000256" key="9">
    <source>
        <dbReference type="SAM" id="MobiDB-lite"/>
    </source>
</evidence>
<evidence type="ECO:0000256" key="2">
    <source>
        <dbReference type="ARBA" id="ARBA00008773"/>
    </source>
</evidence>
<keyword evidence="5 10" id="KW-0732">Signal</keyword>
<keyword evidence="6" id="KW-0677">Repeat</keyword>
<keyword evidence="7" id="KW-0378">Hydrolase</keyword>
<organism evidence="12 13">
    <name type="scientific">Leucocoprinus birnbaumii</name>
    <dbReference type="NCBI Taxonomy" id="56174"/>
    <lineage>
        <taxon>Eukaryota</taxon>
        <taxon>Fungi</taxon>
        <taxon>Dikarya</taxon>
        <taxon>Basidiomycota</taxon>
        <taxon>Agaricomycotina</taxon>
        <taxon>Agaricomycetes</taxon>
        <taxon>Agaricomycetidae</taxon>
        <taxon>Agaricales</taxon>
        <taxon>Agaricineae</taxon>
        <taxon>Agaricaceae</taxon>
        <taxon>Leucocoprinus</taxon>
    </lineage>
</organism>
<dbReference type="GO" id="GO:0042973">
    <property type="term" value="F:glucan endo-1,3-beta-D-glucosidase activity"/>
    <property type="evidence" value="ECO:0007669"/>
    <property type="project" value="TreeGrafter"/>
</dbReference>
<feature type="domain" description="Nephrocystin 3-like N-terminal" evidence="11">
    <location>
        <begin position="439"/>
        <end position="603"/>
    </location>
</feature>
<keyword evidence="8" id="KW-0326">Glycosidase</keyword>
<dbReference type="GO" id="GO:0005576">
    <property type="term" value="C:extracellular region"/>
    <property type="evidence" value="ECO:0007669"/>
    <property type="project" value="TreeGrafter"/>
</dbReference>
<dbReference type="SUPFAM" id="SSF52540">
    <property type="entry name" value="P-loop containing nucleoside triphosphate hydrolases"/>
    <property type="match status" value="1"/>
</dbReference>
<keyword evidence="13" id="KW-1185">Reference proteome</keyword>
<name>A0AAD5W162_9AGAR</name>
<evidence type="ECO:0000256" key="10">
    <source>
        <dbReference type="SAM" id="SignalP"/>
    </source>
</evidence>
<feature type="compositionally biased region" description="Polar residues" evidence="9">
    <location>
        <begin position="346"/>
        <end position="363"/>
    </location>
</feature>
<evidence type="ECO:0000259" key="11">
    <source>
        <dbReference type="Pfam" id="PF24883"/>
    </source>
</evidence>
<feature type="region of interest" description="Disordered" evidence="9">
    <location>
        <begin position="332"/>
        <end position="364"/>
    </location>
</feature>
<dbReference type="Gene3D" id="3.40.50.300">
    <property type="entry name" value="P-loop containing nucleotide triphosphate hydrolases"/>
    <property type="match status" value="1"/>
</dbReference>